<dbReference type="CDD" id="cd02659">
    <property type="entry name" value="peptidase_C19C"/>
    <property type="match status" value="1"/>
</dbReference>
<dbReference type="Pfam" id="PF14533">
    <property type="entry name" value="USP7_C2"/>
    <property type="match status" value="1"/>
</dbReference>
<comment type="catalytic activity">
    <reaction evidence="1">
        <text>Thiol-dependent hydrolysis of ester, thioester, amide, peptide and isopeptide bonds formed by the C-terminal Gly of ubiquitin (a 76-residue protein attached to proteins as an intracellular targeting signal).</text>
        <dbReference type="EC" id="3.4.19.12"/>
    </reaction>
</comment>
<comment type="subcellular location">
    <subcellularLocation>
        <location evidence="2">Nucleus</location>
    </subcellularLocation>
</comment>
<keyword evidence="6" id="KW-0833">Ubl conjugation pathway</keyword>
<accession>A0AAF0ISI3</accession>
<dbReference type="FunFam" id="2.60.210.10:FF:000011">
    <property type="entry name" value="Ubiquitin carboxyl-terminal hydrolase 7"/>
    <property type="match status" value="1"/>
</dbReference>
<evidence type="ECO:0000256" key="8">
    <source>
        <dbReference type="ARBA" id="ARBA00022807"/>
    </source>
</evidence>
<dbReference type="GO" id="GO:0140492">
    <property type="term" value="F:metal-dependent deubiquitinase activity"/>
    <property type="evidence" value="ECO:0007669"/>
    <property type="project" value="UniProtKB-ARBA"/>
</dbReference>
<dbReference type="Gene3D" id="3.90.70.10">
    <property type="entry name" value="Cysteine proteinases"/>
    <property type="match status" value="1"/>
</dbReference>
<dbReference type="InterPro" id="IPR028889">
    <property type="entry name" value="USP"/>
</dbReference>
<protein>
    <recommendedName>
        <fullName evidence="4">ubiquitinyl hydrolase 1</fullName>
        <ecNumber evidence="4">3.4.19.12</ecNumber>
    </recommendedName>
</protein>
<dbReference type="Gene3D" id="2.60.210.10">
    <property type="entry name" value="Apoptosis, Tumor Necrosis Factor Receptor Associated Protein 2, Chain A"/>
    <property type="match status" value="1"/>
</dbReference>
<dbReference type="Pfam" id="PF22486">
    <property type="entry name" value="MATH_2"/>
    <property type="match status" value="1"/>
</dbReference>
<dbReference type="PANTHER" id="PTHR24006">
    <property type="entry name" value="UBIQUITIN CARBOXYL-TERMINAL HYDROLASE"/>
    <property type="match status" value="1"/>
</dbReference>
<keyword evidence="7 12" id="KW-0378">Hydrolase</keyword>
<keyword evidence="8" id="KW-0788">Thiol protease</keyword>
<dbReference type="FunFam" id="3.10.20.90:FF:000215">
    <property type="entry name" value="Ubiquitin carboxyl-terminal hydrolase 7, variant"/>
    <property type="match status" value="1"/>
</dbReference>
<sequence>MVRGMLTQDPYLDATFEAPADAKDAGADAGDAGAAAPARVSVTDHQAFVEKYLADLGQEEADFAVCHWPIQSWHALEKRITGPEFECGGHRWRILLFPFGNSNGQPYDMVSVYLDYADNKDTPEGWHACAQFALVISNPNDPTLFSTSQAHHRFTAEEMDWGFTRFNEFRKLAVPLDNRVRPIIEDDQAVVSAFVRVLKDPTGVLWHNFINYDSKKETGYVGMKNQGATCYMNSLLQSLFFTNYYRRAVYQIPTENDVPSESVALALQRTYYLLQTSDHPVGTTELTKSFGWKSLDSFLQHDVQEFNRVLQEKLESKMKGTAADGAISHLFVGRMKSYLRCIHVNYESSRSEDFYDIQLNVKGLPNLEASFWDYIQTEMLEGDNKYHADGYGLQDTEKGVIFEKFPPVLHLQLKRFEYDMERDTMVKINDRHEFPLEIDLAPFVEKEQRGENWRYHLHGVLVHSGDLHGGHYFSFIRPERDSGWFKFDDDRVTPATEKEVFEDNFGGELLTPGAAANRTLSAAAPVRAMKRFTNAYMLVYIRDSERDDVLKPFGPEDTPAHLRERLEEERLQLEARRREREEQHLYLTVRIVTEELFRTHQGFDLATFDDRVARPTELPSFRVLKTEPFVHFKARLAQHFELPDAATRLWVLVNRQNKTVRPDAVVPANDPSLTMETVRDRMASRQHDLRLFLEVLEPNSLATVHLDAAAPANSIMVFLKYFDTSRQSLLGVSRMYVQRQMKVGDLIPTINELMRWPPTTQVKLFEEIKPGMIEQLKPKATFVQSEIQDGDVICFQIELTEKDASDYELQSLYSNPIQFYDFLQNQVRLLLKPRFEDAPYTAEVELTLSKKMTYDMLAAKVGERLQHDPLKLRFTAANGPNGTPRTVLKRAANQTINEIIQTSYLQGPASLLYYELLDESIIELETKRALKITWTGAYNKEEAAPHAFLLPKTAAVHEVAEQLAKLVALRPDGTHKIRLFESASLGKQQRELPPSEAISTIPENAELFAEEIWPEELALGDNEKLVPVCHFTKDIARTHGVPFRFVLRRGERFADTARRLQERMQVPDKDFAKYRFALVQLSQYKQPTYLEDDDVLFEHKFLPDDVLGVDHIDKSGRANRYSQTPVQDRGIRIGN</sequence>
<dbReference type="GO" id="GO:0005634">
    <property type="term" value="C:nucleus"/>
    <property type="evidence" value="ECO:0007669"/>
    <property type="project" value="UniProtKB-SubCell"/>
</dbReference>
<dbReference type="InterPro" id="IPR018200">
    <property type="entry name" value="USP_CS"/>
</dbReference>
<dbReference type="InterPro" id="IPR029346">
    <property type="entry name" value="USP_C"/>
</dbReference>
<feature type="domain" description="USP" evidence="11">
    <location>
        <begin position="221"/>
        <end position="543"/>
    </location>
</feature>
<dbReference type="InterPro" id="IPR038765">
    <property type="entry name" value="Papain-like_cys_pep_sf"/>
</dbReference>
<dbReference type="Gene3D" id="3.10.20.90">
    <property type="entry name" value="Phosphatidylinositol 3-kinase Catalytic Subunit, Chain A, domain 1"/>
    <property type="match status" value="2"/>
</dbReference>
<dbReference type="PROSITE" id="PS00973">
    <property type="entry name" value="USP_2"/>
    <property type="match status" value="1"/>
</dbReference>
<evidence type="ECO:0000259" key="10">
    <source>
        <dbReference type="PROSITE" id="PS50144"/>
    </source>
</evidence>
<dbReference type="FunFam" id="3.10.20.90:FF:000236">
    <property type="entry name" value="Ubiquitin carboxyl-terminal hydrolase 7, variant"/>
    <property type="match status" value="1"/>
</dbReference>
<keyword evidence="5" id="KW-0645">Protease</keyword>
<dbReference type="EMBL" id="CP119934">
    <property type="protein sequence ID" value="WFD02238.1"/>
    <property type="molecule type" value="Genomic_DNA"/>
</dbReference>
<dbReference type="InterPro" id="IPR024729">
    <property type="entry name" value="USP7_ICP0-binding_dom"/>
</dbReference>
<feature type="domain" description="MATH" evidence="10">
    <location>
        <begin position="63"/>
        <end position="195"/>
    </location>
</feature>
<organism evidence="12 13">
    <name type="scientific">Malassezia obtusa</name>
    <dbReference type="NCBI Taxonomy" id="76774"/>
    <lineage>
        <taxon>Eukaryota</taxon>
        <taxon>Fungi</taxon>
        <taxon>Dikarya</taxon>
        <taxon>Basidiomycota</taxon>
        <taxon>Ustilaginomycotina</taxon>
        <taxon>Malasseziomycetes</taxon>
        <taxon>Malasseziales</taxon>
        <taxon>Malasseziaceae</taxon>
        <taxon>Malassezia</taxon>
    </lineage>
</organism>
<dbReference type="FunFam" id="3.90.70.10:FF:000005">
    <property type="entry name" value="Ubiquitin carboxyl-terminal hydrolase 7"/>
    <property type="match status" value="1"/>
</dbReference>
<dbReference type="PROSITE" id="PS00972">
    <property type="entry name" value="USP_1"/>
    <property type="match status" value="1"/>
</dbReference>
<dbReference type="GO" id="GO:0016579">
    <property type="term" value="P:protein deubiquitination"/>
    <property type="evidence" value="ECO:0007669"/>
    <property type="project" value="InterPro"/>
</dbReference>
<dbReference type="SMART" id="SM00061">
    <property type="entry name" value="MATH"/>
    <property type="match status" value="1"/>
</dbReference>
<dbReference type="GO" id="GO:0005829">
    <property type="term" value="C:cytosol"/>
    <property type="evidence" value="ECO:0007669"/>
    <property type="project" value="TreeGrafter"/>
</dbReference>
<keyword evidence="9" id="KW-0539">Nucleus</keyword>
<evidence type="ECO:0000256" key="1">
    <source>
        <dbReference type="ARBA" id="ARBA00000707"/>
    </source>
</evidence>
<evidence type="ECO:0000256" key="7">
    <source>
        <dbReference type="ARBA" id="ARBA00022801"/>
    </source>
</evidence>
<evidence type="ECO:0000256" key="4">
    <source>
        <dbReference type="ARBA" id="ARBA00012759"/>
    </source>
</evidence>
<dbReference type="Pfam" id="PF12436">
    <property type="entry name" value="USP7_ICP0_bdg"/>
    <property type="match status" value="1"/>
</dbReference>
<evidence type="ECO:0000313" key="12">
    <source>
        <dbReference type="EMBL" id="WFD02238.1"/>
    </source>
</evidence>
<evidence type="ECO:0000256" key="3">
    <source>
        <dbReference type="ARBA" id="ARBA00009085"/>
    </source>
</evidence>
<dbReference type="Pfam" id="PF00443">
    <property type="entry name" value="UCH"/>
    <property type="match status" value="1"/>
</dbReference>
<keyword evidence="13" id="KW-1185">Reference proteome</keyword>
<dbReference type="PROSITE" id="PS50235">
    <property type="entry name" value="USP_3"/>
    <property type="match status" value="1"/>
</dbReference>
<evidence type="ECO:0000256" key="6">
    <source>
        <dbReference type="ARBA" id="ARBA00022786"/>
    </source>
</evidence>
<dbReference type="AlphaFoldDB" id="A0AAF0ISI3"/>
<proteinExistence type="inferred from homology"/>
<dbReference type="InterPro" id="IPR008974">
    <property type="entry name" value="TRAF-like"/>
</dbReference>
<evidence type="ECO:0000256" key="5">
    <source>
        <dbReference type="ARBA" id="ARBA00022670"/>
    </source>
</evidence>
<dbReference type="InterPro" id="IPR050164">
    <property type="entry name" value="Peptidase_C19"/>
</dbReference>
<dbReference type="InterPro" id="IPR001394">
    <property type="entry name" value="Peptidase_C19_UCH"/>
</dbReference>
<evidence type="ECO:0000256" key="2">
    <source>
        <dbReference type="ARBA" id="ARBA00004123"/>
    </source>
</evidence>
<dbReference type="GO" id="GO:0004843">
    <property type="term" value="F:cysteine-type deubiquitinase activity"/>
    <property type="evidence" value="ECO:0007669"/>
    <property type="project" value="UniProtKB-EC"/>
</dbReference>
<dbReference type="Proteomes" id="UP001214603">
    <property type="component" value="Chromosome 1"/>
</dbReference>
<dbReference type="SUPFAM" id="SSF54001">
    <property type="entry name" value="Cysteine proteinases"/>
    <property type="match status" value="1"/>
</dbReference>
<dbReference type="InterPro" id="IPR002083">
    <property type="entry name" value="MATH/TRAF_dom"/>
</dbReference>
<gene>
    <name evidence="12" type="primary">UBP15</name>
    <name evidence="12" type="ORF">MOBT1_000919</name>
</gene>
<dbReference type="SUPFAM" id="SSF49599">
    <property type="entry name" value="TRAF domain-like"/>
    <property type="match status" value="1"/>
</dbReference>
<evidence type="ECO:0000313" key="13">
    <source>
        <dbReference type="Proteomes" id="UP001214603"/>
    </source>
</evidence>
<comment type="similarity">
    <text evidence="3">Belongs to the peptidase C19 family.</text>
</comment>
<dbReference type="PANTHER" id="PTHR24006:SF644">
    <property type="entry name" value="UBIQUITIN CARBOXYL-TERMINAL HYDROLASE 7"/>
    <property type="match status" value="1"/>
</dbReference>
<dbReference type="GO" id="GO:0031647">
    <property type="term" value="P:regulation of protein stability"/>
    <property type="evidence" value="ECO:0007669"/>
    <property type="project" value="TreeGrafter"/>
</dbReference>
<dbReference type="PROSITE" id="PS50144">
    <property type="entry name" value="MATH"/>
    <property type="match status" value="1"/>
</dbReference>
<name>A0AAF0ISI3_9BASI</name>
<reference evidence="12" key="1">
    <citation type="submission" date="2023-03" db="EMBL/GenBank/DDBJ databases">
        <title>Mating type loci evolution in Malassezia.</title>
        <authorList>
            <person name="Coelho M.A."/>
        </authorList>
    </citation>
    <scope>NUCLEOTIDE SEQUENCE</scope>
    <source>
        <strain evidence="12">CBS 7876</strain>
    </source>
</reference>
<dbReference type="EC" id="3.4.19.12" evidence="4"/>
<evidence type="ECO:0000256" key="9">
    <source>
        <dbReference type="ARBA" id="ARBA00023242"/>
    </source>
</evidence>
<dbReference type="GO" id="GO:0006508">
    <property type="term" value="P:proteolysis"/>
    <property type="evidence" value="ECO:0007669"/>
    <property type="project" value="UniProtKB-KW"/>
</dbReference>
<evidence type="ECO:0000259" key="11">
    <source>
        <dbReference type="PROSITE" id="PS50235"/>
    </source>
</evidence>